<organism evidence="1 2">
    <name type="scientific">Vreelandella aquamarina</name>
    <dbReference type="NCBI Taxonomy" id="77097"/>
    <lineage>
        <taxon>Bacteria</taxon>
        <taxon>Pseudomonadati</taxon>
        <taxon>Pseudomonadota</taxon>
        <taxon>Gammaproteobacteria</taxon>
        <taxon>Oceanospirillales</taxon>
        <taxon>Halomonadaceae</taxon>
        <taxon>Vreelandella</taxon>
    </lineage>
</organism>
<sequence>MESSYTYLTTEESYCQILCMAGQAAVLSD</sequence>
<accession>A0A1N6CP58</accession>
<proteinExistence type="predicted"/>
<reference evidence="1 2" key="1">
    <citation type="submission" date="2016-11" db="EMBL/GenBank/DDBJ databases">
        <authorList>
            <person name="Jaros S."/>
            <person name="Januszkiewicz K."/>
            <person name="Wedrychowicz H."/>
        </authorList>
    </citation>
    <scope>NUCLEOTIDE SEQUENCE [LARGE SCALE GENOMIC DNA]</scope>
    <source>
        <strain evidence="1 2">ACAM 239</strain>
    </source>
</reference>
<evidence type="ECO:0000313" key="1">
    <source>
        <dbReference type="EMBL" id="SIN60239.1"/>
    </source>
</evidence>
<dbReference type="EMBL" id="FSQX01000001">
    <property type="protein sequence ID" value="SIN60239.1"/>
    <property type="molecule type" value="Genomic_DNA"/>
</dbReference>
<dbReference type="Proteomes" id="UP000185024">
    <property type="component" value="Unassembled WGS sequence"/>
</dbReference>
<name>A0A1N6CP58_9GAMM</name>
<protein>
    <submittedName>
        <fullName evidence="1">Uncharacterized protein</fullName>
    </submittedName>
</protein>
<dbReference type="AlphaFoldDB" id="A0A1N6CP58"/>
<evidence type="ECO:0000313" key="2">
    <source>
        <dbReference type="Proteomes" id="UP000185024"/>
    </source>
</evidence>
<gene>
    <name evidence="1" type="ORF">SAMN05878438_0045</name>
</gene>